<sequence>MADRLRAREWPHNNRCVLCRTTEETGIHLFADCRFVKRIWGAISTWAMVEGLHPTAWQPFQSVEEWGTMIGRRPSNDTQGLRTLIILVIWEIWLERNARIFKHKETACPALISKIKDHASCWMAAGAKRLSALLA</sequence>
<protein>
    <recommendedName>
        <fullName evidence="1">Reverse transcriptase zinc-binding domain-containing protein</fullName>
    </recommendedName>
</protein>
<dbReference type="AlphaFoldDB" id="A0A8T0WPT6"/>
<accession>A0A8T0WPT6</accession>
<dbReference type="PANTHER" id="PTHR47746">
    <property type="entry name" value="ZF-RVT DOMAIN-CONTAINING PROTEIN"/>
    <property type="match status" value="1"/>
</dbReference>
<dbReference type="Proteomes" id="UP000823388">
    <property type="component" value="Chromosome 1N"/>
</dbReference>
<evidence type="ECO:0000259" key="1">
    <source>
        <dbReference type="Pfam" id="PF13966"/>
    </source>
</evidence>
<feature type="domain" description="Reverse transcriptase zinc-binding" evidence="1">
    <location>
        <begin position="2"/>
        <end position="40"/>
    </location>
</feature>
<evidence type="ECO:0000313" key="3">
    <source>
        <dbReference type="Proteomes" id="UP000823388"/>
    </source>
</evidence>
<name>A0A8T0WPT6_PANVG</name>
<comment type="caution">
    <text evidence="2">The sequence shown here is derived from an EMBL/GenBank/DDBJ whole genome shotgun (WGS) entry which is preliminary data.</text>
</comment>
<organism evidence="2 3">
    <name type="scientific">Panicum virgatum</name>
    <name type="common">Blackwell switchgrass</name>
    <dbReference type="NCBI Taxonomy" id="38727"/>
    <lineage>
        <taxon>Eukaryota</taxon>
        <taxon>Viridiplantae</taxon>
        <taxon>Streptophyta</taxon>
        <taxon>Embryophyta</taxon>
        <taxon>Tracheophyta</taxon>
        <taxon>Spermatophyta</taxon>
        <taxon>Magnoliopsida</taxon>
        <taxon>Liliopsida</taxon>
        <taxon>Poales</taxon>
        <taxon>Poaceae</taxon>
        <taxon>PACMAD clade</taxon>
        <taxon>Panicoideae</taxon>
        <taxon>Panicodae</taxon>
        <taxon>Paniceae</taxon>
        <taxon>Panicinae</taxon>
        <taxon>Panicum</taxon>
        <taxon>Panicum sect. Hiantes</taxon>
    </lineage>
</organism>
<gene>
    <name evidence="2" type="ORF">PVAP13_1NG182519</name>
</gene>
<reference evidence="2" key="1">
    <citation type="submission" date="2020-05" db="EMBL/GenBank/DDBJ databases">
        <title>WGS assembly of Panicum virgatum.</title>
        <authorList>
            <person name="Lovell J.T."/>
            <person name="Jenkins J."/>
            <person name="Shu S."/>
            <person name="Juenger T.E."/>
            <person name="Schmutz J."/>
        </authorList>
    </citation>
    <scope>NUCLEOTIDE SEQUENCE</scope>
    <source>
        <strain evidence="2">AP13</strain>
    </source>
</reference>
<dbReference type="PANTHER" id="PTHR47746:SF88">
    <property type="entry name" value="RNA-DIRECTED DNA POLYMERASE (REVERSE TRANSCRIPTASE)-RELATED FAMILY PROTEIN-RELATED"/>
    <property type="match status" value="1"/>
</dbReference>
<dbReference type="InterPro" id="IPR026960">
    <property type="entry name" value="RVT-Znf"/>
</dbReference>
<dbReference type="Pfam" id="PF13966">
    <property type="entry name" value="zf-RVT"/>
    <property type="match status" value="1"/>
</dbReference>
<dbReference type="EMBL" id="CM029038">
    <property type="protein sequence ID" value="KAG2649990.1"/>
    <property type="molecule type" value="Genomic_DNA"/>
</dbReference>
<evidence type="ECO:0000313" key="2">
    <source>
        <dbReference type="EMBL" id="KAG2649990.1"/>
    </source>
</evidence>
<keyword evidence="3" id="KW-1185">Reference proteome</keyword>
<proteinExistence type="predicted"/>